<feature type="transmembrane region" description="Helical" evidence="1">
    <location>
        <begin position="46"/>
        <end position="68"/>
    </location>
</feature>
<name>A0A0R2BIP6_9LACO</name>
<keyword evidence="1" id="KW-0472">Membrane</keyword>
<keyword evidence="1" id="KW-0812">Transmembrane</keyword>
<comment type="caution">
    <text evidence="2">The sequence shown here is derived from an EMBL/GenBank/DDBJ whole genome shotgun (WGS) entry which is preliminary data.</text>
</comment>
<dbReference type="Proteomes" id="UP000051612">
    <property type="component" value="Unassembled WGS sequence"/>
</dbReference>
<protein>
    <submittedName>
        <fullName evidence="2">Uncharacterized protein</fullName>
    </submittedName>
</protein>
<organism evidence="2 3">
    <name type="scientific">Ligilactobacillus murinus DSM 20452 = NBRC 14221</name>
    <dbReference type="NCBI Taxonomy" id="1423772"/>
    <lineage>
        <taxon>Bacteria</taxon>
        <taxon>Bacillati</taxon>
        <taxon>Bacillota</taxon>
        <taxon>Bacilli</taxon>
        <taxon>Lactobacillales</taxon>
        <taxon>Lactobacillaceae</taxon>
        <taxon>Ligilactobacillus</taxon>
    </lineage>
</organism>
<evidence type="ECO:0000256" key="1">
    <source>
        <dbReference type="SAM" id="Phobius"/>
    </source>
</evidence>
<accession>A0A0R2BIP6</accession>
<dbReference type="AlphaFoldDB" id="A0A0R2BIP6"/>
<sequence length="69" mass="8123">MSLFKARGINMLPKRNYAEMIIILLGVTWYCLGSLLAPLIVAQDFWLKAMLLLLLFVMIFDILIMIYWR</sequence>
<gene>
    <name evidence="2" type="ORF">FC48_GL000081</name>
</gene>
<evidence type="ECO:0000313" key="2">
    <source>
        <dbReference type="EMBL" id="KRM75548.1"/>
    </source>
</evidence>
<reference evidence="2 3" key="1">
    <citation type="journal article" date="2015" name="Genome Announc.">
        <title>Expanding the biotechnology potential of lactobacilli through comparative genomics of 213 strains and associated genera.</title>
        <authorList>
            <person name="Sun Z."/>
            <person name="Harris H.M."/>
            <person name="McCann A."/>
            <person name="Guo C."/>
            <person name="Argimon S."/>
            <person name="Zhang W."/>
            <person name="Yang X."/>
            <person name="Jeffery I.B."/>
            <person name="Cooney J.C."/>
            <person name="Kagawa T.F."/>
            <person name="Liu W."/>
            <person name="Song Y."/>
            <person name="Salvetti E."/>
            <person name="Wrobel A."/>
            <person name="Rasinkangas P."/>
            <person name="Parkhill J."/>
            <person name="Rea M.C."/>
            <person name="O'Sullivan O."/>
            <person name="Ritari J."/>
            <person name="Douillard F.P."/>
            <person name="Paul Ross R."/>
            <person name="Yang R."/>
            <person name="Briner A.E."/>
            <person name="Felis G.E."/>
            <person name="de Vos W.M."/>
            <person name="Barrangou R."/>
            <person name="Klaenhammer T.R."/>
            <person name="Caufield P.W."/>
            <person name="Cui Y."/>
            <person name="Zhang H."/>
            <person name="O'Toole P.W."/>
        </authorList>
    </citation>
    <scope>NUCLEOTIDE SEQUENCE [LARGE SCALE GENOMIC DNA]</scope>
    <source>
        <strain evidence="2 3">DSM 20452</strain>
    </source>
</reference>
<dbReference type="EMBL" id="AYYN01000065">
    <property type="protein sequence ID" value="KRM75548.1"/>
    <property type="molecule type" value="Genomic_DNA"/>
</dbReference>
<proteinExistence type="predicted"/>
<feature type="transmembrane region" description="Helical" evidence="1">
    <location>
        <begin position="21"/>
        <end position="40"/>
    </location>
</feature>
<dbReference type="PATRIC" id="fig|1423772.3.peg.93"/>
<keyword evidence="1" id="KW-1133">Transmembrane helix</keyword>
<evidence type="ECO:0000313" key="3">
    <source>
        <dbReference type="Proteomes" id="UP000051612"/>
    </source>
</evidence>